<name>A0ABD3HBT5_9MARC</name>
<reference evidence="2 3" key="1">
    <citation type="submission" date="2024-09" db="EMBL/GenBank/DDBJ databases">
        <title>Chromosome-scale assembly of Riccia sorocarpa.</title>
        <authorList>
            <person name="Paukszto L."/>
        </authorList>
    </citation>
    <scope>NUCLEOTIDE SEQUENCE [LARGE SCALE GENOMIC DNA]</scope>
    <source>
        <strain evidence="2">LP-2024</strain>
        <tissue evidence="2">Aerial parts of the thallus</tissue>
    </source>
</reference>
<comment type="caution">
    <text evidence="2">The sequence shown here is derived from an EMBL/GenBank/DDBJ whole genome shotgun (WGS) entry which is preliminary data.</text>
</comment>
<accession>A0ABD3HBT5</accession>
<dbReference type="PANTHER" id="PTHR33133">
    <property type="entry name" value="OS08G0107100 PROTEIN-RELATED"/>
    <property type="match status" value="1"/>
</dbReference>
<feature type="transmembrane region" description="Helical" evidence="1">
    <location>
        <begin position="41"/>
        <end position="66"/>
    </location>
</feature>
<feature type="transmembrane region" description="Helical" evidence="1">
    <location>
        <begin position="230"/>
        <end position="251"/>
    </location>
</feature>
<dbReference type="PANTHER" id="PTHR33133:SF1">
    <property type="entry name" value="EXPRESSED PROTEIN-RELATED"/>
    <property type="match status" value="1"/>
</dbReference>
<feature type="transmembrane region" description="Helical" evidence="1">
    <location>
        <begin position="271"/>
        <end position="297"/>
    </location>
</feature>
<keyword evidence="1" id="KW-0812">Transmembrane</keyword>
<protein>
    <submittedName>
        <fullName evidence="2">Uncharacterized protein</fullName>
    </submittedName>
</protein>
<sequence length="319" mass="35314">MGVKTEAPRRLGVPPYHVAQWNVFTIIWDAFKLSLRSPLPLILFSLVLPSTIWSFFQVIQTLSIFSPGNVSLLSQHGEVQAPSMSFTILATLVIEAIVSVIVSSLVLGSVAYAAVSIHQGKSLTFSEVIRAVLPLWRKIFVTTLICRISTWVIAGVQLIVISAASAYIASSPDFMFPVMFVLLVIPIVNMILQTMIGIVNSVAASVSCFEEQNYGVAAFRRTKKLLHKKWRSAVGLFSLLLIPLIVILVPVKCVFNNQKLTPDQWFEWTPVLVIIFSVVIGSYIIEVQYICWALFYLACVADSDENSTIHRGDLLEAGI</sequence>
<gene>
    <name evidence="2" type="ORF">R1sor_014630</name>
</gene>
<feature type="transmembrane region" description="Helical" evidence="1">
    <location>
        <begin position="144"/>
        <end position="168"/>
    </location>
</feature>
<dbReference type="AlphaFoldDB" id="A0ABD3HBT5"/>
<keyword evidence="1" id="KW-0472">Membrane</keyword>
<evidence type="ECO:0000256" key="1">
    <source>
        <dbReference type="SAM" id="Phobius"/>
    </source>
</evidence>
<keyword evidence="3" id="KW-1185">Reference proteome</keyword>
<keyword evidence="1" id="KW-1133">Transmembrane helix</keyword>
<evidence type="ECO:0000313" key="3">
    <source>
        <dbReference type="Proteomes" id="UP001633002"/>
    </source>
</evidence>
<organism evidence="2 3">
    <name type="scientific">Riccia sorocarpa</name>
    <dbReference type="NCBI Taxonomy" id="122646"/>
    <lineage>
        <taxon>Eukaryota</taxon>
        <taxon>Viridiplantae</taxon>
        <taxon>Streptophyta</taxon>
        <taxon>Embryophyta</taxon>
        <taxon>Marchantiophyta</taxon>
        <taxon>Marchantiopsida</taxon>
        <taxon>Marchantiidae</taxon>
        <taxon>Marchantiales</taxon>
        <taxon>Ricciaceae</taxon>
        <taxon>Riccia</taxon>
    </lineage>
</organism>
<proteinExistence type="predicted"/>
<evidence type="ECO:0000313" key="2">
    <source>
        <dbReference type="EMBL" id="KAL3688321.1"/>
    </source>
</evidence>
<feature type="transmembrane region" description="Helical" evidence="1">
    <location>
        <begin position="86"/>
        <end position="115"/>
    </location>
</feature>
<dbReference type="EMBL" id="JBJQOH010000004">
    <property type="protein sequence ID" value="KAL3688321.1"/>
    <property type="molecule type" value="Genomic_DNA"/>
</dbReference>
<feature type="transmembrane region" description="Helical" evidence="1">
    <location>
        <begin position="174"/>
        <end position="192"/>
    </location>
</feature>
<dbReference type="Proteomes" id="UP001633002">
    <property type="component" value="Unassembled WGS sequence"/>
</dbReference>